<proteinExistence type="predicted"/>
<dbReference type="InterPro" id="IPR022712">
    <property type="entry name" value="Beta_Casp"/>
</dbReference>
<evidence type="ECO:0000259" key="3">
    <source>
        <dbReference type="SMART" id="SM01027"/>
    </source>
</evidence>
<keyword evidence="1" id="KW-0378">Hydrolase</keyword>
<dbReference type="Gene3D" id="3.40.50.10890">
    <property type="match status" value="1"/>
</dbReference>
<dbReference type="InterPro" id="IPR050698">
    <property type="entry name" value="MBL"/>
</dbReference>
<dbReference type="InterPro" id="IPR036866">
    <property type="entry name" value="RibonucZ/Hydroxyglut_hydro"/>
</dbReference>
<dbReference type="SUPFAM" id="SSF56281">
    <property type="entry name" value="Metallo-hydrolase/oxidoreductase"/>
    <property type="match status" value="1"/>
</dbReference>
<dbReference type="InterPro" id="IPR001279">
    <property type="entry name" value="Metallo-B-lactamas"/>
</dbReference>
<evidence type="ECO:0000313" key="4">
    <source>
        <dbReference type="EMBL" id="MFC7434111.1"/>
    </source>
</evidence>
<evidence type="ECO:0000313" key="5">
    <source>
        <dbReference type="Proteomes" id="UP001596495"/>
    </source>
</evidence>
<dbReference type="SMART" id="SM00849">
    <property type="entry name" value="Lactamase_B"/>
    <property type="match status" value="1"/>
</dbReference>
<accession>A0ABW2R7S2</accession>
<dbReference type="RefSeq" id="WP_382255020.1">
    <property type="nucleotide sequence ID" value="NZ_JBHTBX010000003.1"/>
</dbReference>
<comment type="caution">
    <text evidence="4">The sequence shown here is derived from an EMBL/GenBank/DDBJ whole genome shotgun (WGS) entry which is preliminary data.</text>
</comment>
<dbReference type="Pfam" id="PF10996">
    <property type="entry name" value="Beta-Casp"/>
    <property type="match status" value="1"/>
</dbReference>
<evidence type="ECO:0000259" key="2">
    <source>
        <dbReference type="SMART" id="SM00849"/>
    </source>
</evidence>
<dbReference type="PANTHER" id="PTHR11203">
    <property type="entry name" value="CLEAVAGE AND POLYADENYLATION SPECIFICITY FACTOR FAMILY MEMBER"/>
    <property type="match status" value="1"/>
</dbReference>
<keyword evidence="5" id="KW-1185">Reference proteome</keyword>
<evidence type="ECO:0000256" key="1">
    <source>
        <dbReference type="ARBA" id="ARBA00022801"/>
    </source>
</evidence>
<feature type="domain" description="Beta-Casp" evidence="3">
    <location>
        <begin position="249"/>
        <end position="369"/>
    </location>
</feature>
<protein>
    <submittedName>
        <fullName evidence="4">MBL fold metallo-hydrolase RNA specificity domain-containing protein</fullName>
    </submittedName>
</protein>
<organism evidence="4 5">
    <name type="scientific">Hydrogenophaga bisanensis</name>
    <dbReference type="NCBI Taxonomy" id="439611"/>
    <lineage>
        <taxon>Bacteria</taxon>
        <taxon>Pseudomonadati</taxon>
        <taxon>Pseudomonadota</taxon>
        <taxon>Betaproteobacteria</taxon>
        <taxon>Burkholderiales</taxon>
        <taxon>Comamonadaceae</taxon>
        <taxon>Hydrogenophaga</taxon>
    </lineage>
</organism>
<dbReference type="Pfam" id="PF00753">
    <property type="entry name" value="Lactamase_B"/>
    <property type="match status" value="1"/>
</dbReference>
<name>A0ABW2R7S2_9BURK</name>
<reference evidence="5" key="1">
    <citation type="journal article" date="2019" name="Int. J. Syst. Evol. Microbiol.">
        <title>The Global Catalogue of Microorganisms (GCM) 10K type strain sequencing project: providing services to taxonomists for standard genome sequencing and annotation.</title>
        <authorList>
            <consortium name="The Broad Institute Genomics Platform"/>
            <consortium name="The Broad Institute Genome Sequencing Center for Infectious Disease"/>
            <person name="Wu L."/>
            <person name="Ma J."/>
        </authorList>
    </citation>
    <scope>NUCLEOTIDE SEQUENCE [LARGE SCALE GENOMIC DNA]</scope>
    <source>
        <strain evidence="5">CCUG 54518</strain>
    </source>
</reference>
<sequence length="454" mass="49504">MNVHLRFLGAAGTVTGSKYLVEFNNQSLLVDCGLFQGYKQLRLRNRDPLPFLPNHLNAVLLTHAHLDHSGYLPVLTKEGFHGKIWSTPATRDLASILLPDSGHLQEEDAAFANRHGFSKHAPALPLYTEQDARDSLKFFKTVHMGETFEPIHGWKATFIHAGHILGASSLLLEVGNRRILFSGDLGRSDDTLMNPPDQPPAADAVIIESTYGDREHPDEDVLAELGPALQRVAARGGTAVLPVFAVGRAQEILHAIALLKANGVLPGSLPVYLDSPMAIQSTGLFARHPGEHRLNARQCHDMEHAARMVSSVDQSKAIAQQHGPKVILAASGMATGGRVLHHLVQYLGHHRNMVVLTGYQAPGTRGASLSAGVEHLRIHGQDIPVRAEVVQMTSASAHADASQLMDWLRALPKAPHRVFVTHGDMEASDRFRQSIEDKLGWHAMVPEHGSTWAV</sequence>
<dbReference type="Proteomes" id="UP001596495">
    <property type="component" value="Unassembled WGS sequence"/>
</dbReference>
<dbReference type="InterPro" id="IPR011108">
    <property type="entry name" value="RMMBL"/>
</dbReference>
<dbReference type="SMART" id="SM01027">
    <property type="entry name" value="Beta-Casp"/>
    <property type="match status" value="1"/>
</dbReference>
<dbReference type="CDD" id="cd16295">
    <property type="entry name" value="TTHA0252-CPSF-like_MBL-fold"/>
    <property type="match status" value="1"/>
</dbReference>
<dbReference type="EMBL" id="JBHTBX010000003">
    <property type="protein sequence ID" value="MFC7434111.1"/>
    <property type="molecule type" value="Genomic_DNA"/>
</dbReference>
<dbReference type="Gene3D" id="3.60.15.10">
    <property type="entry name" value="Ribonuclease Z/Hydroxyacylglutathione hydrolase-like"/>
    <property type="match status" value="1"/>
</dbReference>
<dbReference type="Pfam" id="PF07521">
    <property type="entry name" value="RMMBL"/>
    <property type="match status" value="1"/>
</dbReference>
<gene>
    <name evidence="4" type="ORF">ACFQNJ_06255</name>
</gene>
<feature type="domain" description="Metallo-beta-lactamase" evidence="2">
    <location>
        <begin position="15"/>
        <end position="229"/>
    </location>
</feature>
<dbReference type="PANTHER" id="PTHR11203:SF37">
    <property type="entry name" value="INTEGRATOR COMPLEX SUBUNIT 11"/>
    <property type="match status" value="1"/>
</dbReference>